<dbReference type="Gene3D" id="3.90.640.10">
    <property type="entry name" value="Actin, Chain A, domain 4"/>
    <property type="match status" value="1"/>
</dbReference>
<evidence type="ECO:0000313" key="3">
    <source>
        <dbReference type="Proteomes" id="UP000198923"/>
    </source>
</evidence>
<gene>
    <name evidence="2" type="ORF">SAMN05421505_12727</name>
</gene>
<feature type="compositionally biased region" description="Low complexity" evidence="1">
    <location>
        <begin position="164"/>
        <end position="177"/>
    </location>
</feature>
<feature type="compositionally biased region" description="Pro residues" evidence="1">
    <location>
        <begin position="142"/>
        <end position="163"/>
    </location>
</feature>
<dbReference type="EMBL" id="FNCN01000027">
    <property type="protein sequence ID" value="SDH93324.1"/>
    <property type="molecule type" value="Genomic_DNA"/>
</dbReference>
<organism evidence="2 3">
    <name type="scientific">Sinosporangium album</name>
    <dbReference type="NCBI Taxonomy" id="504805"/>
    <lineage>
        <taxon>Bacteria</taxon>
        <taxon>Bacillati</taxon>
        <taxon>Actinomycetota</taxon>
        <taxon>Actinomycetes</taxon>
        <taxon>Streptosporangiales</taxon>
        <taxon>Streptosporangiaceae</taxon>
        <taxon>Sinosporangium</taxon>
    </lineage>
</organism>
<dbReference type="OrthoDB" id="9760742at2"/>
<dbReference type="Proteomes" id="UP000198923">
    <property type="component" value="Unassembled WGS sequence"/>
</dbReference>
<evidence type="ECO:0008006" key="4">
    <source>
        <dbReference type="Google" id="ProtNLM"/>
    </source>
</evidence>
<name>A0A1G8GG23_9ACTN</name>
<dbReference type="STRING" id="504805.SAMN05421505_12727"/>
<keyword evidence="3" id="KW-1185">Reference proteome</keyword>
<dbReference type="Gene3D" id="3.30.420.40">
    <property type="match status" value="2"/>
</dbReference>
<accession>A0A1G8GG23</accession>
<dbReference type="AlphaFoldDB" id="A0A1G8GG23"/>
<reference evidence="2 3" key="1">
    <citation type="submission" date="2016-10" db="EMBL/GenBank/DDBJ databases">
        <authorList>
            <person name="de Groot N.N."/>
        </authorList>
    </citation>
    <scope>NUCLEOTIDE SEQUENCE [LARGE SCALE GENOMIC DNA]</scope>
    <source>
        <strain evidence="2 3">CPCC 201354</strain>
    </source>
</reference>
<sequence>MPLRIYQAAPKDPEAVTRDAHGHVTLRPRDGLFELPALLAVPTNGSGALLTWLTVTVEGASTMESASAIRSAVERVALPGGAVRSEMRLPGAVLPADDVTGPHDLRLRFTLTYQDASPSGRPANPAQHSARTDMSVRFSPDPLTPTPAPNTTPHPAQPAPTPTAPAHSPAPTHSPGAEAVENRKRPDPAHQGYVALDFGTSQSTVTLLDRWRPTRSAFPPSQTEVLRRKTLELLTLHPKGLPKGGEEEWQIILGALADRLEIDKTPDGLGERLGALLRGEEGIRGDNLHRVLLALEDLYIYCEEEVRDWLALRLYRAYDAAFAAPALDRWDLHRVALDSARGGKELSSRVEVKRRRPLEVRVGDSVVTLSAGGPEDAADVFLGLKQKLNEFGDQRLSDGTVVSALDLIAAAFKDLVQRTDDYIGRSSDRLGQGGTDQVILTYPTVAGPGVRAGLERIAREKLGVSDVEMRFDEAVAASFFFLMRDLGGDPATGIEALRARSRHIGDNLWRHNMLVVDIGGGTTDIALLALNLREETPQLPGAKQGSRRTGRYWRITPTLLGAGGNAQHGGDHLTLEVFHWLKTVLADRLMSAWSDRPTVAATLEVLDEPFVDGQQHYRPGALLDHAVKQVEATMTLAWQSGQAADARARHLQVERVVPTQWKEDPRRRALFDSLWKLAVKTKHELGRLIAERPDQAYTVDESDVDDLVVLLERIHAAEDGEAPLGPITLDTSLFRMLAVKHVKDVCTLATTLAHDRLGGQPLDRLILTGNATRLPLVTSVFSDKFGRDAQDMLVIARLPKEVTVEKEYAKHATSVGACFAKHLRAFGHDNPEHAVDALMRGDTIIYVDVENLFLDLPCDFKLVGQGKSEQPIMSAGDAMHLLGDGHHTRIRRDTGALTESYQIRRDESITWVQFNYIARLEQERAEGLVPEDWRHDRSVWVGKLGEVHTALEFDERLMPTLHLWRGPRPHYVITEPPAGRLGVRRPPSPQEPGRRTLLDGLRGRSGGTEPFPTYGTATQSEPAGEGNVFDRLRGRIVVNRTHDAQSDGSAVFEESADGPSLFVETFHIRDGKTTTIRRGAIFGPLPEPVNGAWTFEYWPDGSSDNFESLGTVKRLTAQRGVAHFVTLDDAGELRLHLGEPPYRTAASLKEVEDVPGTVRSYLVADHSDKDWQVNRHPFSGLQ</sequence>
<dbReference type="SUPFAM" id="SSF53067">
    <property type="entry name" value="Actin-like ATPase domain"/>
    <property type="match status" value="1"/>
</dbReference>
<proteinExistence type="predicted"/>
<feature type="region of interest" description="Disordered" evidence="1">
    <location>
        <begin position="975"/>
        <end position="1026"/>
    </location>
</feature>
<feature type="region of interest" description="Disordered" evidence="1">
    <location>
        <begin position="113"/>
        <end position="191"/>
    </location>
</feature>
<protein>
    <recommendedName>
        <fullName evidence="4">Virulence factor SrfB</fullName>
    </recommendedName>
</protein>
<dbReference type="RefSeq" id="WP_093173362.1">
    <property type="nucleotide sequence ID" value="NZ_FNCN01000027.1"/>
</dbReference>
<evidence type="ECO:0000256" key="1">
    <source>
        <dbReference type="SAM" id="MobiDB-lite"/>
    </source>
</evidence>
<evidence type="ECO:0000313" key="2">
    <source>
        <dbReference type="EMBL" id="SDH93324.1"/>
    </source>
</evidence>
<dbReference type="InterPro" id="IPR043129">
    <property type="entry name" value="ATPase_NBD"/>
</dbReference>